<evidence type="ECO:0000313" key="1">
    <source>
        <dbReference type="EMBL" id="PKC11074.1"/>
    </source>
</evidence>
<name>A0A2N0PW58_9GLOM</name>
<dbReference type="EMBL" id="LLXJ01000336">
    <property type="protein sequence ID" value="PKC11074.1"/>
    <property type="molecule type" value="Genomic_DNA"/>
</dbReference>
<reference evidence="1 2" key="1">
    <citation type="submission" date="2016-04" db="EMBL/GenBank/DDBJ databases">
        <title>Genome analyses suggest a sexual origin of heterokaryosis in a supposedly ancient asexual fungus.</title>
        <authorList>
            <person name="Ropars J."/>
            <person name="Sedzielewska K."/>
            <person name="Noel J."/>
            <person name="Charron P."/>
            <person name="Farinelli L."/>
            <person name="Marton T."/>
            <person name="Kruger M."/>
            <person name="Pelin A."/>
            <person name="Brachmann A."/>
            <person name="Corradi N."/>
        </authorList>
    </citation>
    <scope>NUCLEOTIDE SEQUENCE [LARGE SCALE GENOMIC DNA]</scope>
    <source>
        <strain evidence="1 2">A5</strain>
    </source>
</reference>
<sequence>MYFIPLEPSHRDESNGEINAYMEELIPINFIDLNSTIVQKGPSEKPDITDPLI</sequence>
<dbReference type="Proteomes" id="UP000232722">
    <property type="component" value="Unassembled WGS sequence"/>
</dbReference>
<proteinExistence type="predicted"/>
<dbReference type="AlphaFoldDB" id="A0A2N0PW58"/>
<reference evidence="1 2" key="2">
    <citation type="submission" date="2017-09" db="EMBL/GenBank/DDBJ databases">
        <title>Extensive intraspecific genome diversity in a model arbuscular mycorrhizal fungus.</title>
        <authorList>
            <person name="Chen E.C."/>
            <person name="Morin E."/>
            <person name="Beaudet D."/>
            <person name="Noel J."/>
            <person name="Ndikumana S."/>
            <person name="Charron P."/>
            <person name="St-Onge C."/>
            <person name="Giorgi J."/>
            <person name="Grigoriev I.V."/>
            <person name="Roux C."/>
            <person name="Martin F.M."/>
            <person name="Corradi N."/>
        </authorList>
    </citation>
    <scope>NUCLEOTIDE SEQUENCE [LARGE SCALE GENOMIC DNA]</scope>
    <source>
        <strain evidence="1 2">A5</strain>
    </source>
</reference>
<gene>
    <name evidence="1" type="ORF">RhiirA5_413558</name>
</gene>
<protein>
    <submittedName>
        <fullName evidence="1">Uncharacterized protein</fullName>
    </submittedName>
</protein>
<accession>A0A2N0PW58</accession>
<evidence type="ECO:0000313" key="2">
    <source>
        <dbReference type="Proteomes" id="UP000232722"/>
    </source>
</evidence>
<comment type="caution">
    <text evidence="1">The sequence shown here is derived from an EMBL/GenBank/DDBJ whole genome shotgun (WGS) entry which is preliminary data.</text>
</comment>
<organism evidence="1 2">
    <name type="scientific">Rhizophagus irregularis</name>
    <dbReference type="NCBI Taxonomy" id="588596"/>
    <lineage>
        <taxon>Eukaryota</taxon>
        <taxon>Fungi</taxon>
        <taxon>Fungi incertae sedis</taxon>
        <taxon>Mucoromycota</taxon>
        <taxon>Glomeromycotina</taxon>
        <taxon>Glomeromycetes</taxon>
        <taxon>Glomerales</taxon>
        <taxon>Glomeraceae</taxon>
        <taxon>Rhizophagus</taxon>
    </lineage>
</organism>